<sequence>MTTSTSSRFPRLGFGLARKSPRAPPPQEEQEDNWYIPYNGPFEIPVDLPQPRYRDSWGHVQNTAVDEGSRTMSVGETVGVHYAEDNWVRARALSEATMSSGVMDPQRRSVVQPSSAHSFRFRSSTSNAPHFHTSSFTKPDGTGGVDQSPMPIQRYQNHPPSPPHSTNRLSLAGFFNVARKSISLSGHEPSTHPRSPASRAAQGRRLRASTVVIQPERDRNSAEDDYYNSYYSTLQANGPSGSTDPNNNAQSLSPHPYAYPFPSSSVVLSASERRAPLMAVSPSSYKGKGVDNHHQYPRPPPINTLGTSVPNYLKPSIRNSLSKAISTPNLRTLPRHQVPSPASAQPTTPRRKHRWLSPETWCDALLFPRPRFTVHEIDDSTPPKTSGSGRIVSPPESPLAAWETKPTEASPQSDRPKAGRSGSSVGRRLPKSLSAVNLSTSHEHAVAGPSRIPVDANPSLLAPEGHGRRSRPKSFAQDDLALPSPVPSLATVLEAGENLKRERQVWHTQASNSFQNKRIRSISRTRSKSFGHVRTRLKEKDNAVGSIDFLAERTFFGIQALAPTVHVPSSTSAHTRSGTTTISTTSLSRAKSHARSNSLGNTASQKSEARGHSRNESWGNAALRTAAGICFNADQVSPGEEHKSAFDTSLKGEGTKTLRLEEQMRREQDGSLVVGLSATDEDEGGTAALVSSPTPSGMTISAEGLPVGIALSSPPPSEGHSEDPNLSLPDHPYAQGGFSTSINRHPHHQHQRSTSTVRQGSDYAGPHLSSPHIMAIPPVNDVSARHRLPPHVTLHPYANVSAASHWRDDGIGVNPRSTAYSPIASGVVREVLPEEIQPSPGPIVRQNNSVIVPATHAYAAGNRDSGGPLEITEALSRALRRRGSADSGLGTSASEDHNANRFEKPLEPALPLVATTDARRVPIHHPYSYYPQLVQANTQTTSSHSNHIVASSPPECVNPPFFKNIPSTRATFDPSAHSSPGIVSQDSSPPVSPRPFSSMDDLDRFRDLFWKPHSRTPSDEVRKASRARQLSAGIPFDISSHSSQSGSGLMNLTRQLSEELETMREHEDELMNDSSSSSMWGRRFGGLRDDRPSENHTDPNTILSIARADSPEPMSAALPLRLHRMQGRHSLDPPTINIPEDVGSSRASSILERSPLDEFDNERVLRLGSIEAVTTPPVEMADHRFSGHLSLVGDVGGRRSMDGSRKSDELATRTPRHISQGSSLVPPHSARDMARSSYVTTDTSQSRMSGLSDFPAPPEQLVVSPAHVGLLQSYFSDTSQSHIADPFLAEGVRRRPTLVQPDTSYRSTFGREAQFPPAYSSDSNT</sequence>
<keyword evidence="3" id="KW-1185">Reference proteome</keyword>
<feature type="compositionally biased region" description="Polar residues" evidence="1">
    <location>
        <begin position="113"/>
        <end position="137"/>
    </location>
</feature>
<feature type="region of interest" description="Disordered" evidence="1">
    <location>
        <begin position="113"/>
        <end position="169"/>
    </location>
</feature>
<feature type="region of interest" description="Disordered" evidence="1">
    <location>
        <begin position="374"/>
        <end position="482"/>
    </location>
</feature>
<evidence type="ECO:0000313" key="2">
    <source>
        <dbReference type="EMBL" id="THH17082.1"/>
    </source>
</evidence>
<dbReference type="Proteomes" id="UP000310158">
    <property type="component" value="Unassembled WGS sequence"/>
</dbReference>
<dbReference type="OrthoDB" id="3228777at2759"/>
<accession>A0A4S4LX40</accession>
<evidence type="ECO:0000256" key="1">
    <source>
        <dbReference type="SAM" id="MobiDB-lite"/>
    </source>
</evidence>
<feature type="region of interest" description="Disordered" evidence="1">
    <location>
        <begin position="329"/>
        <end position="355"/>
    </location>
</feature>
<reference evidence="2 3" key="1">
    <citation type="submission" date="2019-02" db="EMBL/GenBank/DDBJ databases">
        <title>Genome sequencing of the rare red list fungi Bondarzewia mesenterica.</title>
        <authorList>
            <person name="Buettner E."/>
            <person name="Kellner H."/>
        </authorList>
    </citation>
    <scope>NUCLEOTIDE SEQUENCE [LARGE SCALE GENOMIC DNA]</scope>
    <source>
        <strain evidence="2 3">DSM 108281</strain>
    </source>
</reference>
<feature type="region of interest" description="Disordered" evidence="1">
    <location>
        <begin position="710"/>
        <end position="764"/>
    </location>
</feature>
<organism evidence="2 3">
    <name type="scientific">Bondarzewia mesenterica</name>
    <dbReference type="NCBI Taxonomy" id="1095465"/>
    <lineage>
        <taxon>Eukaryota</taxon>
        <taxon>Fungi</taxon>
        <taxon>Dikarya</taxon>
        <taxon>Basidiomycota</taxon>
        <taxon>Agaricomycotina</taxon>
        <taxon>Agaricomycetes</taxon>
        <taxon>Russulales</taxon>
        <taxon>Bondarzewiaceae</taxon>
        <taxon>Bondarzewia</taxon>
    </lineage>
</organism>
<feature type="region of interest" description="Disordered" evidence="1">
    <location>
        <begin position="968"/>
        <end position="995"/>
    </location>
</feature>
<feature type="compositionally biased region" description="Low complexity" evidence="1">
    <location>
        <begin position="575"/>
        <end position="588"/>
    </location>
</feature>
<dbReference type="EMBL" id="SGPL01000126">
    <property type="protein sequence ID" value="THH17082.1"/>
    <property type="molecule type" value="Genomic_DNA"/>
</dbReference>
<protein>
    <submittedName>
        <fullName evidence="2">Uncharacterized protein</fullName>
    </submittedName>
</protein>
<evidence type="ECO:0000313" key="3">
    <source>
        <dbReference type="Proteomes" id="UP000310158"/>
    </source>
</evidence>
<feature type="region of interest" description="Disordered" evidence="1">
    <location>
        <begin position="1294"/>
        <end position="1325"/>
    </location>
</feature>
<comment type="caution">
    <text evidence="2">The sequence shown here is derived from an EMBL/GenBank/DDBJ whole genome shotgun (WGS) entry which is preliminary data.</text>
</comment>
<feature type="compositionally biased region" description="Polar residues" evidence="1">
    <location>
        <begin position="595"/>
        <end position="606"/>
    </location>
</feature>
<feature type="region of interest" description="Disordered" evidence="1">
    <location>
        <begin position="882"/>
        <end position="903"/>
    </location>
</feature>
<feature type="compositionally biased region" description="Basic and acidic residues" evidence="1">
    <location>
        <begin position="894"/>
        <end position="903"/>
    </location>
</feature>
<feature type="region of interest" description="Disordered" evidence="1">
    <location>
        <begin position="566"/>
        <end position="616"/>
    </location>
</feature>
<feature type="region of interest" description="Disordered" evidence="1">
    <location>
        <begin position="1"/>
        <end position="35"/>
    </location>
</feature>
<feature type="compositionally biased region" description="Basic and acidic residues" evidence="1">
    <location>
        <begin position="1196"/>
        <end position="1211"/>
    </location>
</feature>
<feature type="compositionally biased region" description="Polar residues" evidence="1">
    <location>
        <begin position="229"/>
        <end position="253"/>
    </location>
</feature>
<feature type="compositionally biased region" description="Polar residues" evidence="1">
    <location>
        <begin position="154"/>
        <end position="169"/>
    </location>
</feature>
<gene>
    <name evidence="2" type="ORF">EW146_g3662</name>
</gene>
<feature type="region of interest" description="Disordered" evidence="1">
    <location>
        <begin position="184"/>
        <end position="256"/>
    </location>
</feature>
<feature type="region of interest" description="Disordered" evidence="1">
    <location>
        <begin position="1196"/>
        <end position="1231"/>
    </location>
</feature>
<feature type="compositionally biased region" description="Polar residues" evidence="1">
    <location>
        <begin position="968"/>
        <end position="986"/>
    </location>
</feature>
<proteinExistence type="predicted"/>
<name>A0A4S4LX40_9AGAM</name>